<keyword evidence="1" id="KW-1133">Transmembrane helix</keyword>
<name>A0A1V5SK17_9BACT</name>
<gene>
    <name evidence="2" type="ORF">BWY41_02130</name>
</gene>
<feature type="transmembrane region" description="Helical" evidence="1">
    <location>
        <begin position="12"/>
        <end position="30"/>
    </location>
</feature>
<dbReference type="EMBL" id="MWBQ01000218">
    <property type="protein sequence ID" value="OQA54302.1"/>
    <property type="molecule type" value="Genomic_DNA"/>
</dbReference>
<keyword evidence="1" id="KW-0472">Membrane</keyword>
<keyword evidence="1" id="KW-0812">Transmembrane</keyword>
<evidence type="ECO:0000313" key="2">
    <source>
        <dbReference type="EMBL" id="OQA54302.1"/>
    </source>
</evidence>
<reference evidence="2" key="1">
    <citation type="submission" date="2017-02" db="EMBL/GenBank/DDBJ databases">
        <title>Delving into the versatile metabolic prowess of the omnipresent phylum Bacteroidetes.</title>
        <authorList>
            <person name="Nobu M.K."/>
            <person name="Mei R."/>
            <person name="Narihiro T."/>
            <person name="Kuroda K."/>
            <person name="Liu W.-T."/>
        </authorList>
    </citation>
    <scope>NUCLEOTIDE SEQUENCE</scope>
    <source>
        <strain evidence="2">ADurb.Bin276</strain>
    </source>
</reference>
<sequence length="316" mass="36724">MQGMLRIQDIIGLILAILIVAILISIILILRESARERKLWKEENEDFEEEPKIKKRLFTEKKINFPIKTRTTPPTVENDLKEIEEKRQWQRIPREKELSQEEVKLKKDFVVPPEPKMGLENQEMKHFETEERYVEPETEKVIPKIPLVDQKKPQEPRQAIIERGLKKLQEFSLDAKNLKVNLNEETIDFSPLLWDVKEKVQSGEPLGDIVIHTVFKGIPGLSGEDVIEMYRSGDVSVVEKLEARLRSREGREFLVASLYLSHFIIPDLDRLLRNGALSGEEYNLLKAVKFVDRSTKKDFARAVYAQIVEGSDEENV</sequence>
<proteinExistence type="predicted"/>
<evidence type="ECO:0000256" key="1">
    <source>
        <dbReference type="SAM" id="Phobius"/>
    </source>
</evidence>
<organism evidence="2">
    <name type="scientific">Candidatus Atribacter allofermentans</name>
    <dbReference type="NCBI Taxonomy" id="1852833"/>
    <lineage>
        <taxon>Bacteria</taxon>
        <taxon>Pseudomonadati</taxon>
        <taxon>Atribacterota</taxon>
        <taxon>Atribacteria</taxon>
        <taxon>Atribacterales</taxon>
        <taxon>Atribacteraceae</taxon>
        <taxon>Atribacter</taxon>
    </lineage>
</organism>
<dbReference type="AlphaFoldDB" id="A0A1V5SK17"/>
<protein>
    <submittedName>
        <fullName evidence="2">Uncharacterized protein</fullName>
    </submittedName>
</protein>
<dbReference type="Proteomes" id="UP000485569">
    <property type="component" value="Unassembled WGS sequence"/>
</dbReference>
<comment type="caution">
    <text evidence="2">The sequence shown here is derived from an EMBL/GenBank/DDBJ whole genome shotgun (WGS) entry which is preliminary data.</text>
</comment>
<accession>A0A1V5SK17</accession>